<feature type="transmembrane region" description="Helical" evidence="1">
    <location>
        <begin position="70"/>
        <end position="87"/>
    </location>
</feature>
<dbReference type="eggNOG" id="ENOG5032RMK">
    <property type="taxonomic scope" value="Bacteria"/>
</dbReference>
<dbReference type="RefSeq" id="WP_052116328.1">
    <property type="nucleotide sequence ID" value="NZ_JRKJ01000016.1"/>
</dbReference>
<dbReference type="AlphaFoldDB" id="A0A0A2WG55"/>
<feature type="transmembrane region" description="Helical" evidence="1">
    <location>
        <begin position="107"/>
        <end position="126"/>
    </location>
</feature>
<feature type="transmembrane region" description="Helical" evidence="1">
    <location>
        <begin position="178"/>
        <end position="204"/>
    </location>
</feature>
<dbReference type="OrthoDB" id="188694at2"/>
<dbReference type="STRING" id="1300345.LF41_311"/>
<proteinExistence type="predicted"/>
<evidence type="ECO:0000256" key="1">
    <source>
        <dbReference type="SAM" id="Phobius"/>
    </source>
</evidence>
<reference evidence="2 3" key="1">
    <citation type="submission" date="2014-09" db="EMBL/GenBank/DDBJ databases">
        <title>Genome sequences of Lysobacter dokdonensis DS-58.</title>
        <authorList>
            <person name="Kim J.F."/>
            <person name="Kwak M.-J."/>
        </authorList>
    </citation>
    <scope>NUCLEOTIDE SEQUENCE [LARGE SCALE GENOMIC DNA]</scope>
    <source>
        <strain evidence="2 3">DS-58</strain>
    </source>
</reference>
<keyword evidence="1" id="KW-0472">Membrane</keyword>
<dbReference type="Proteomes" id="UP000030518">
    <property type="component" value="Unassembled WGS sequence"/>
</dbReference>
<organism evidence="2 3">
    <name type="scientific">Lysobacter dokdonensis DS-58</name>
    <dbReference type="NCBI Taxonomy" id="1300345"/>
    <lineage>
        <taxon>Bacteria</taxon>
        <taxon>Pseudomonadati</taxon>
        <taxon>Pseudomonadota</taxon>
        <taxon>Gammaproteobacteria</taxon>
        <taxon>Lysobacterales</taxon>
        <taxon>Lysobacteraceae</taxon>
        <taxon>Noviluteimonas</taxon>
    </lineage>
</organism>
<feature type="transmembrane region" description="Helical" evidence="1">
    <location>
        <begin position="138"/>
        <end position="158"/>
    </location>
</feature>
<accession>A0A0A2WG55</accession>
<dbReference type="PATRIC" id="fig|1300345.3.peg.1987"/>
<keyword evidence="1 2" id="KW-0812">Transmembrane</keyword>
<feature type="transmembrane region" description="Helical" evidence="1">
    <location>
        <begin position="17"/>
        <end position="34"/>
    </location>
</feature>
<evidence type="ECO:0000313" key="2">
    <source>
        <dbReference type="EMBL" id="KGQ18778.1"/>
    </source>
</evidence>
<dbReference type="EMBL" id="JRKJ01000016">
    <property type="protein sequence ID" value="KGQ18778.1"/>
    <property type="molecule type" value="Genomic_DNA"/>
</dbReference>
<feature type="transmembrane region" description="Helical" evidence="1">
    <location>
        <begin position="40"/>
        <end position="58"/>
    </location>
</feature>
<evidence type="ECO:0000313" key="3">
    <source>
        <dbReference type="Proteomes" id="UP000030518"/>
    </source>
</evidence>
<keyword evidence="3" id="KW-1185">Reference proteome</keyword>
<keyword evidence="1" id="KW-1133">Transmembrane helix</keyword>
<protein>
    <submittedName>
        <fullName evidence="2">Putative transmembrane protein</fullName>
    </submittedName>
</protein>
<name>A0A0A2WG55_9GAMM</name>
<comment type="caution">
    <text evidence="2">The sequence shown here is derived from an EMBL/GenBank/DDBJ whole genome shotgun (WGS) entry which is preliminary data.</text>
</comment>
<gene>
    <name evidence="2" type="ORF">LF41_311</name>
</gene>
<sequence length="221" mass="23985">MNLAAQSVRASEHAFPILRWVLLAWLAVYVPAYAHAYGAWHFLMLCNLGVLLTVAGIVFDRPLLLGSQAVAAPGIFVAWIADAGVRLATGAHLHGGTAYMWDPAVPVLVRVLSLYHLAWPFVLAWALDRRGYDRRGLWLQLGIAAATFAVGVVLASPTENLQYVWHAPGATVAVQSPWTRACVLFASLAAVYVVTHVALTLLFARRAPRAFRLRAPVGSGR</sequence>